<dbReference type="Gene3D" id="2.10.25.140">
    <property type="match status" value="1"/>
</dbReference>
<evidence type="ECO:0000256" key="7">
    <source>
        <dbReference type="ARBA" id="ARBA00023157"/>
    </source>
</evidence>
<dbReference type="Proteomes" id="UP001153620">
    <property type="component" value="Chromosome 1"/>
</dbReference>
<keyword evidence="13" id="KW-1185">Reference proteome</keyword>
<dbReference type="GO" id="GO:0005509">
    <property type="term" value="F:calcium ion binding"/>
    <property type="evidence" value="ECO:0007669"/>
    <property type="project" value="InterPro"/>
</dbReference>
<dbReference type="Gene3D" id="2.10.25.10">
    <property type="entry name" value="Laminin"/>
    <property type="match status" value="4"/>
</dbReference>
<feature type="disulfide bond" evidence="9">
    <location>
        <begin position="155"/>
        <end position="164"/>
    </location>
</feature>
<evidence type="ECO:0000313" key="13">
    <source>
        <dbReference type="Proteomes" id="UP001153620"/>
    </source>
</evidence>
<evidence type="ECO:0000259" key="11">
    <source>
        <dbReference type="PROSITE" id="PS50026"/>
    </source>
</evidence>
<dbReference type="PANTHER" id="PTHR24044">
    <property type="entry name" value="NOTCH LIGAND FAMILY MEMBER"/>
    <property type="match status" value="1"/>
</dbReference>
<evidence type="ECO:0000256" key="4">
    <source>
        <dbReference type="ARBA" id="ARBA00022737"/>
    </source>
</evidence>
<dbReference type="InterPro" id="IPR000742">
    <property type="entry name" value="EGF"/>
</dbReference>
<gene>
    <name evidence="12" type="ORF">CHIRRI_LOCUS2116</name>
</gene>
<keyword evidence="8" id="KW-0325">Glycoprotein</keyword>
<feature type="disulfide bond" evidence="9">
    <location>
        <begin position="292"/>
        <end position="301"/>
    </location>
</feature>
<keyword evidence="7 9" id="KW-1015">Disulfide bond</keyword>
<dbReference type="PROSITE" id="PS50026">
    <property type="entry name" value="EGF_3"/>
    <property type="match status" value="3"/>
</dbReference>
<keyword evidence="2 9" id="KW-0245">EGF-like domain</keyword>
<evidence type="ECO:0000313" key="12">
    <source>
        <dbReference type="EMBL" id="CAG9799143.1"/>
    </source>
</evidence>
<keyword evidence="6" id="KW-0472">Membrane</keyword>
<feature type="disulfide bond" evidence="9">
    <location>
        <begin position="91"/>
        <end position="100"/>
    </location>
</feature>
<evidence type="ECO:0000256" key="5">
    <source>
        <dbReference type="ARBA" id="ARBA00022989"/>
    </source>
</evidence>
<evidence type="ECO:0000256" key="2">
    <source>
        <dbReference type="ARBA" id="ARBA00022536"/>
    </source>
</evidence>
<dbReference type="GO" id="GO:0045746">
    <property type="term" value="P:negative regulation of Notch signaling pathway"/>
    <property type="evidence" value="ECO:0007669"/>
    <property type="project" value="TreeGrafter"/>
</dbReference>
<proteinExistence type="predicted"/>
<sequence length="361" mass="40732">MLDKQILLLISVCSIQVLALVKANNNKNIPKWKKQACEVPQQNEYFHYKCDENGDLKCLPGWQGDLCDVPICRQKCDPQNGYCKRPFECRCKLGFYGENCEQCIPLPGCQNGICHNPFECKCVKGWRGVFCNEPICREDCHPTHGYCENAGECKCRIGWTGKNCRDCQILPGCMHGTCTNPFECQCLPGWTGFLCDRAICNLNCNKQSGYCTKPGTCRCKVGWIGNNCSECHPYPGCKNGNCTRPWECNCHPRWGGLLCDEELNYCEKNRDVCQHGTCKSLPKDDGNFECSCMPGYFGQRCDRKTATSISRIEVMPTFPMRETSSQKPLLSERNTTTPIAILPTELSLIHEGTDKNIDNET</sequence>
<accession>A0A9N9RLR5</accession>
<keyword evidence="3" id="KW-0812">Transmembrane</keyword>
<dbReference type="OrthoDB" id="6130531at2759"/>
<dbReference type="PROSITE" id="PS01186">
    <property type="entry name" value="EGF_2"/>
    <property type="match status" value="2"/>
</dbReference>
<feature type="domain" description="EGF-like" evidence="11">
    <location>
        <begin position="68"/>
        <end position="101"/>
    </location>
</feature>
<reference evidence="12" key="2">
    <citation type="submission" date="2022-10" db="EMBL/GenBank/DDBJ databases">
        <authorList>
            <consortium name="ENA_rothamsted_submissions"/>
            <consortium name="culmorum"/>
            <person name="King R."/>
        </authorList>
    </citation>
    <scope>NUCLEOTIDE SEQUENCE</scope>
</reference>
<dbReference type="PANTHER" id="PTHR24044:SF418">
    <property type="entry name" value="DELTA-LIKE PROTEIN"/>
    <property type="match status" value="1"/>
</dbReference>
<organism evidence="12 13">
    <name type="scientific">Chironomus riparius</name>
    <dbReference type="NCBI Taxonomy" id="315576"/>
    <lineage>
        <taxon>Eukaryota</taxon>
        <taxon>Metazoa</taxon>
        <taxon>Ecdysozoa</taxon>
        <taxon>Arthropoda</taxon>
        <taxon>Hexapoda</taxon>
        <taxon>Insecta</taxon>
        <taxon>Pterygota</taxon>
        <taxon>Neoptera</taxon>
        <taxon>Endopterygota</taxon>
        <taxon>Diptera</taxon>
        <taxon>Nematocera</taxon>
        <taxon>Chironomoidea</taxon>
        <taxon>Chironomidae</taxon>
        <taxon>Chironominae</taxon>
        <taxon>Chironomus</taxon>
    </lineage>
</organism>
<feature type="disulfide bond" evidence="9">
    <location>
        <begin position="273"/>
        <end position="290"/>
    </location>
</feature>
<dbReference type="InterPro" id="IPR001881">
    <property type="entry name" value="EGF-like_Ca-bd_dom"/>
</dbReference>
<dbReference type="SMART" id="SM00181">
    <property type="entry name" value="EGF"/>
    <property type="match status" value="7"/>
</dbReference>
<evidence type="ECO:0000256" key="10">
    <source>
        <dbReference type="SAM" id="SignalP"/>
    </source>
</evidence>
<evidence type="ECO:0000256" key="8">
    <source>
        <dbReference type="ARBA" id="ARBA00023180"/>
    </source>
</evidence>
<dbReference type="PROSITE" id="PS00022">
    <property type="entry name" value="EGF_1"/>
    <property type="match status" value="4"/>
</dbReference>
<comment type="subcellular location">
    <subcellularLocation>
        <location evidence="1">Membrane</location>
        <topology evidence="1">Single-pass type I membrane protein</topology>
    </subcellularLocation>
</comment>
<reference evidence="12" key="1">
    <citation type="submission" date="2022-01" db="EMBL/GenBank/DDBJ databases">
        <authorList>
            <person name="King R."/>
        </authorList>
    </citation>
    <scope>NUCLEOTIDE SEQUENCE</scope>
</reference>
<dbReference type="GO" id="GO:0007219">
    <property type="term" value="P:Notch signaling pathway"/>
    <property type="evidence" value="ECO:0007669"/>
    <property type="project" value="TreeGrafter"/>
</dbReference>
<keyword evidence="10" id="KW-0732">Signal</keyword>
<keyword evidence="4" id="KW-0677">Repeat</keyword>
<dbReference type="SUPFAM" id="SSF57196">
    <property type="entry name" value="EGF/Laminin"/>
    <property type="match status" value="1"/>
</dbReference>
<evidence type="ECO:0000256" key="9">
    <source>
        <dbReference type="PROSITE-ProRule" id="PRU00076"/>
    </source>
</evidence>
<keyword evidence="5" id="KW-1133">Transmembrane helix</keyword>
<dbReference type="Pfam" id="PF21700">
    <property type="entry name" value="EGF_DL_JAG"/>
    <property type="match status" value="1"/>
</dbReference>
<dbReference type="GO" id="GO:0005886">
    <property type="term" value="C:plasma membrane"/>
    <property type="evidence" value="ECO:0007669"/>
    <property type="project" value="TreeGrafter"/>
</dbReference>
<comment type="caution">
    <text evidence="9">Lacks conserved residue(s) required for the propagation of feature annotation.</text>
</comment>
<feature type="domain" description="EGF-like" evidence="11">
    <location>
        <begin position="132"/>
        <end position="165"/>
    </location>
</feature>
<feature type="domain" description="EGF-like" evidence="11">
    <location>
        <begin position="262"/>
        <end position="302"/>
    </location>
</feature>
<evidence type="ECO:0000256" key="1">
    <source>
        <dbReference type="ARBA" id="ARBA00004479"/>
    </source>
</evidence>
<evidence type="ECO:0000256" key="6">
    <source>
        <dbReference type="ARBA" id="ARBA00023136"/>
    </source>
</evidence>
<dbReference type="AlphaFoldDB" id="A0A9N9RLR5"/>
<dbReference type="InterPro" id="IPR050906">
    <property type="entry name" value="Notch_signaling"/>
</dbReference>
<dbReference type="GO" id="GO:0005112">
    <property type="term" value="F:Notch binding"/>
    <property type="evidence" value="ECO:0007669"/>
    <property type="project" value="TreeGrafter"/>
</dbReference>
<dbReference type="FunFam" id="2.10.25.140:FF:000002">
    <property type="entry name" value="Delta-like protein"/>
    <property type="match status" value="1"/>
</dbReference>
<name>A0A9N9RLR5_9DIPT</name>
<dbReference type="FunFam" id="2.10.25.10:FF:000018">
    <property type="entry name" value="Delta-like 1"/>
    <property type="match status" value="3"/>
</dbReference>
<protein>
    <recommendedName>
        <fullName evidence="11">EGF-like domain-containing protein</fullName>
    </recommendedName>
</protein>
<dbReference type="SMART" id="SM00179">
    <property type="entry name" value="EGF_CA"/>
    <property type="match status" value="1"/>
</dbReference>
<dbReference type="EMBL" id="OU895877">
    <property type="protein sequence ID" value="CAG9799143.1"/>
    <property type="molecule type" value="Genomic_DNA"/>
</dbReference>
<feature type="signal peptide" evidence="10">
    <location>
        <begin position="1"/>
        <end position="23"/>
    </location>
</feature>
<feature type="chain" id="PRO_5040473258" description="EGF-like domain-containing protein" evidence="10">
    <location>
        <begin position="24"/>
        <end position="361"/>
    </location>
</feature>
<dbReference type="Pfam" id="PF25024">
    <property type="entry name" value="EGF_TEN"/>
    <property type="match status" value="1"/>
</dbReference>
<evidence type="ECO:0000256" key="3">
    <source>
        <dbReference type="ARBA" id="ARBA00022692"/>
    </source>
</evidence>